<keyword evidence="7 9" id="KW-0472">Membrane</keyword>
<evidence type="ECO:0000256" key="9">
    <source>
        <dbReference type="SAM" id="Phobius"/>
    </source>
</evidence>
<keyword evidence="5 9" id="KW-0812">Transmembrane</keyword>
<comment type="similarity">
    <text evidence="8">Belongs to the TRAP transporter small permease family.</text>
</comment>
<comment type="caution">
    <text evidence="11">The sequence shown here is derived from an EMBL/GenBank/DDBJ whole genome shotgun (WGS) entry which is preliminary data.</text>
</comment>
<evidence type="ECO:0000256" key="5">
    <source>
        <dbReference type="ARBA" id="ARBA00022692"/>
    </source>
</evidence>
<name>A0ABS4GSY1_9BACL</name>
<accession>A0ABS4GSY1</accession>
<evidence type="ECO:0000256" key="7">
    <source>
        <dbReference type="ARBA" id="ARBA00023136"/>
    </source>
</evidence>
<comment type="subcellular location">
    <subcellularLocation>
        <location evidence="1">Cell inner membrane</location>
        <topology evidence="1">Multi-pass membrane protein</topology>
    </subcellularLocation>
</comment>
<keyword evidence="2" id="KW-0813">Transport</keyword>
<feature type="transmembrane region" description="Helical" evidence="9">
    <location>
        <begin position="17"/>
        <end position="37"/>
    </location>
</feature>
<evidence type="ECO:0000256" key="6">
    <source>
        <dbReference type="ARBA" id="ARBA00022989"/>
    </source>
</evidence>
<keyword evidence="3" id="KW-1003">Cell membrane</keyword>
<evidence type="ECO:0000256" key="8">
    <source>
        <dbReference type="ARBA" id="ARBA00038436"/>
    </source>
</evidence>
<sequence length="172" mass="19571">MLIQRLSDVLDTWTRRLVMVLVCLLFLNVLVTALLRYAFNISIVSSYDYSRIFFLWCTFLGAGMVFKAKGHAKFVFFYDRTKEGLRFLVDLICNTLYVIFFAVILVVGTKLTISVSAQVLPASGITAAWLYLPILIAAFLMLIHVLSFFHHDFVTFREAKAEVKVGEGVENL</sequence>
<organism evidence="11 12">
    <name type="scientific">Ammoniphilus resinae</name>
    <dbReference type="NCBI Taxonomy" id="861532"/>
    <lineage>
        <taxon>Bacteria</taxon>
        <taxon>Bacillati</taxon>
        <taxon>Bacillota</taxon>
        <taxon>Bacilli</taxon>
        <taxon>Bacillales</taxon>
        <taxon>Paenibacillaceae</taxon>
        <taxon>Aneurinibacillus group</taxon>
        <taxon>Ammoniphilus</taxon>
    </lineage>
</organism>
<evidence type="ECO:0000256" key="2">
    <source>
        <dbReference type="ARBA" id="ARBA00022448"/>
    </source>
</evidence>
<keyword evidence="12" id="KW-1185">Reference proteome</keyword>
<evidence type="ECO:0000313" key="11">
    <source>
        <dbReference type="EMBL" id="MBP1933351.1"/>
    </source>
</evidence>
<evidence type="ECO:0000256" key="1">
    <source>
        <dbReference type="ARBA" id="ARBA00004429"/>
    </source>
</evidence>
<evidence type="ECO:0000256" key="4">
    <source>
        <dbReference type="ARBA" id="ARBA00022519"/>
    </source>
</evidence>
<dbReference type="InterPro" id="IPR007387">
    <property type="entry name" value="TRAP_DctQ"/>
</dbReference>
<dbReference type="EMBL" id="JAGGKT010000010">
    <property type="protein sequence ID" value="MBP1933351.1"/>
    <property type="molecule type" value="Genomic_DNA"/>
</dbReference>
<evidence type="ECO:0000256" key="3">
    <source>
        <dbReference type="ARBA" id="ARBA00022475"/>
    </source>
</evidence>
<keyword evidence="6 9" id="KW-1133">Transmembrane helix</keyword>
<evidence type="ECO:0000313" key="12">
    <source>
        <dbReference type="Proteomes" id="UP001519343"/>
    </source>
</evidence>
<proteinExistence type="inferred from homology"/>
<dbReference type="Proteomes" id="UP001519343">
    <property type="component" value="Unassembled WGS sequence"/>
</dbReference>
<feature type="transmembrane region" description="Helical" evidence="9">
    <location>
        <begin position="49"/>
        <end position="66"/>
    </location>
</feature>
<feature type="domain" description="Tripartite ATP-independent periplasmic transporters DctQ component" evidence="10">
    <location>
        <begin position="27"/>
        <end position="150"/>
    </location>
</feature>
<reference evidence="11 12" key="1">
    <citation type="submission" date="2021-03" db="EMBL/GenBank/DDBJ databases">
        <title>Genomic Encyclopedia of Type Strains, Phase IV (KMG-IV): sequencing the most valuable type-strain genomes for metagenomic binning, comparative biology and taxonomic classification.</title>
        <authorList>
            <person name="Goeker M."/>
        </authorList>
    </citation>
    <scope>NUCLEOTIDE SEQUENCE [LARGE SCALE GENOMIC DNA]</scope>
    <source>
        <strain evidence="11 12">DSM 24738</strain>
    </source>
</reference>
<dbReference type="RefSeq" id="WP_209811356.1">
    <property type="nucleotide sequence ID" value="NZ_JAGGKT010000010.1"/>
</dbReference>
<dbReference type="PANTHER" id="PTHR35011">
    <property type="entry name" value="2,3-DIKETO-L-GULONATE TRAP TRANSPORTER SMALL PERMEASE PROTEIN YIAM"/>
    <property type="match status" value="1"/>
</dbReference>
<gene>
    <name evidence="11" type="ORF">J2Z37_003364</name>
</gene>
<feature type="transmembrane region" description="Helical" evidence="9">
    <location>
        <begin position="87"/>
        <end position="108"/>
    </location>
</feature>
<evidence type="ECO:0000259" key="10">
    <source>
        <dbReference type="Pfam" id="PF04290"/>
    </source>
</evidence>
<feature type="transmembrane region" description="Helical" evidence="9">
    <location>
        <begin position="128"/>
        <end position="149"/>
    </location>
</feature>
<dbReference type="InterPro" id="IPR055348">
    <property type="entry name" value="DctQ"/>
</dbReference>
<dbReference type="Pfam" id="PF04290">
    <property type="entry name" value="DctQ"/>
    <property type="match status" value="1"/>
</dbReference>
<keyword evidence="4" id="KW-0997">Cell inner membrane</keyword>
<protein>
    <submittedName>
        <fullName evidence="11">TRAP-type C4-dicarboxylate transport system permease small subunit</fullName>
    </submittedName>
</protein>